<feature type="domain" description="Signal transduction histidine kinase internal region" evidence="2">
    <location>
        <begin position="205"/>
        <end position="283"/>
    </location>
</feature>
<dbReference type="InterPro" id="IPR036890">
    <property type="entry name" value="HATPase_C_sf"/>
</dbReference>
<evidence type="ECO:0000259" key="2">
    <source>
        <dbReference type="Pfam" id="PF06580"/>
    </source>
</evidence>
<protein>
    <submittedName>
        <fullName evidence="5">Histidine kinase-, DNA gyrase B-, and HSP90-like ATPase</fullName>
    </submittedName>
</protein>
<dbReference type="Pfam" id="PF06580">
    <property type="entry name" value="His_kinase"/>
    <property type="match status" value="1"/>
</dbReference>
<sequence>MAALTLHDFVDVGVLQEVQDRFADATGLAVIIGDEKGRPITEPSNFTSFCLYIRSCPEGLARCILSDERVGILAAKDEKPVIHRCHSGLVDLAAPIIHNGQYLGAVLCGQVVMDENEAEQLEMIYGNVRDLPLDRSELFKCLQQVARQDEKKVSAVAELLFITANYIIKMIAAQIAQQELHQKTQKLMEELHVRTELEKTLQDIELKMLQSQMNPHFLFNALNTVSRLAYLEGAEKTQEVTCSLSRILRYNLRKIDKLVPLEEELEYIRHYLFIQQTRYRDHLHFECFVDPKLERLPIPLLTLQPLIENAIVHGFEPEGKRMTIRVRGEIFGHDVRFTVEDNGRGMPDIPLADMLLEAQRERRAGHTTNIGLYNIHRRLQYQFGAGYGITEMKGRPGKGVTITIMLPGGKQYESVDCG</sequence>
<accession>A0A0M0HAX1</accession>
<keyword evidence="6" id="KW-1185">Reference proteome</keyword>
<dbReference type="Pfam" id="PF10114">
    <property type="entry name" value="PocR"/>
    <property type="match status" value="1"/>
</dbReference>
<dbReference type="OrthoDB" id="9776552at2"/>
<feature type="domain" description="PocR" evidence="3">
    <location>
        <begin position="8"/>
        <end position="170"/>
    </location>
</feature>
<gene>
    <name evidence="4" type="ORF">AF333_00465</name>
    <name evidence="5" type="ORF">SAMN04487909_105194</name>
</gene>
<keyword evidence="5" id="KW-0808">Transferase</keyword>
<dbReference type="Pfam" id="PF02518">
    <property type="entry name" value="HATPase_c"/>
    <property type="match status" value="1"/>
</dbReference>
<dbReference type="SUPFAM" id="SSF55874">
    <property type="entry name" value="ATPase domain of HSP90 chaperone/DNA topoisomerase II/histidine kinase"/>
    <property type="match status" value="1"/>
</dbReference>
<name>A0A0M0HAX1_ANEMI</name>
<dbReference type="Proteomes" id="UP000182836">
    <property type="component" value="Unassembled WGS sequence"/>
</dbReference>
<evidence type="ECO:0000259" key="1">
    <source>
        <dbReference type="Pfam" id="PF02518"/>
    </source>
</evidence>
<evidence type="ECO:0000313" key="4">
    <source>
        <dbReference type="EMBL" id="KON99249.1"/>
    </source>
</evidence>
<dbReference type="STRING" id="47500.AF333_00465"/>
<feature type="domain" description="Histidine kinase/HSP90-like ATPase" evidence="1">
    <location>
        <begin position="303"/>
        <end position="407"/>
    </location>
</feature>
<dbReference type="EMBL" id="FNED01000005">
    <property type="protein sequence ID" value="SDI58488.1"/>
    <property type="molecule type" value="Genomic_DNA"/>
</dbReference>
<dbReference type="Proteomes" id="UP000037269">
    <property type="component" value="Unassembled WGS sequence"/>
</dbReference>
<dbReference type="AlphaFoldDB" id="A0A0M0HAX1"/>
<dbReference type="InterPro" id="IPR050640">
    <property type="entry name" value="Bact_2-comp_sensor_kinase"/>
</dbReference>
<dbReference type="InterPro" id="IPR003594">
    <property type="entry name" value="HATPase_dom"/>
</dbReference>
<evidence type="ECO:0000259" key="3">
    <source>
        <dbReference type="Pfam" id="PF10114"/>
    </source>
</evidence>
<reference evidence="4 6" key="1">
    <citation type="submission" date="2015-07" db="EMBL/GenBank/DDBJ databases">
        <title>Fjat-14205 dsm 2895.</title>
        <authorList>
            <person name="Liu B."/>
            <person name="Wang J."/>
            <person name="Zhu Y."/>
            <person name="Liu G."/>
            <person name="Chen Q."/>
            <person name="Chen Z."/>
            <person name="Lan J."/>
            <person name="Che J."/>
            <person name="Ge C."/>
            <person name="Shi H."/>
            <person name="Pan Z."/>
            <person name="Liu X."/>
        </authorList>
    </citation>
    <scope>NUCLEOTIDE SEQUENCE [LARGE SCALE GENOMIC DNA]</scope>
    <source>
        <strain evidence="4 6">DSM 2895</strain>
    </source>
</reference>
<evidence type="ECO:0000313" key="5">
    <source>
        <dbReference type="EMBL" id="SDI58488.1"/>
    </source>
</evidence>
<dbReference type="InterPro" id="IPR018771">
    <property type="entry name" value="PocR_dom"/>
</dbReference>
<evidence type="ECO:0000313" key="7">
    <source>
        <dbReference type="Proteomes" id="UP000182836"/>
    </source>
</evidence>
<dbReference type="PATRIC" id="fig|47500.12.peg.4139"/>
<dbReference type="PANTHER" id="PTHR34220:SF7">
    <property type="entry name" value="SENSOR HISTIDINE KINASE YPDA"/>
    <property type="match status" value="1"/>
</dbReference>
<dbReference type="InterPro" id="IPR010559">
    <property type="entry name" value="Sig_transdc_His_kin_internal"/>
</dbReference>
<dbReference type="EMBL" id="LGUG01000002">
    <property type="protein sequence ID" value="KON99249.1"/>
    <property type="molecule type" value="Genomic_DNA"/>
</dbReference>
<keyword evidence="5" id="KW-0418">Kinase</keyword>
<dbReference type="Gene3D" id="3.30.565.10">
    <property type="entry name" value="Histidine kinase-like ATPase, C-terminal domain"/>
    <property type="match status" value="1"/>
</dbReference>
<dbReference type="GeneID" id="42303689"/>
<organism evidence="4 6">
    <name type="scientific">Aneurinibacillus migulanus</name>
    <name type="common">Bacillus migulanus</name>
    <dbReference type="NCBI Taxonomy" id="47500"/>
    <lineage>
        <taxon>Bacteria</taxon>
        <taxon>Bacillati</taxon>
        <taxon>Bacillota</taxon>
        <taxon>Bacilli</taxon>
        <taxon>Bacillales</taxon>
        <taxon>Paenibacillaceae</taxon>
        <taxon>Aneurinibacillus group</taxon>
        <taxon>Aneurinibacillus</taxon>
    </lineage>
</organism>
<evidence type="ECO:0000313" key="6">
    <source>
        <dbReference type="Proteomes" id="UP000037269"/>
    </source>
</evidence>
<dbReference type="PANTHER" id="PTHR34220">
    <property type="entry name" value="SENSOR HISTIDINE KINASE YPDA"/>
    <property type="match status" value="1"/>
</dbReference>
<dbReference type="RefSeq" id="WP_043063869.1">
    <property type="nucleotide sequence ID" value="NZ_BJOA01000074.1"/>
</dbReference>
<proteinExistence type="predicted"/>
<dbReference type="GO" id="GO:0016020">
    <property type="term" value="C:membrane"/>
    <property type="evidence" value="ECO:0007669"/>
    <property type="project" value="InterPro"/>
</dbReference>
<dbReference type="GO" id="GO:0000155">
    <property type="term" value="F:phosphorelay sensor kinase activity"/>
    <property type="evidence" value="ECO:0007669"/>
    <property type="project" value="InterPro"/>
</dbReference>
<reference evidence="5 7" key="2">
    <citation type="submission" date="2016-10" db="EMBL/GenBank/DDBJ databases">
        <authorList>
            <person name="de Groot N.N."/>
        </authorList>
    </citation>
    <scope>NUCLEOTIDE SEQUENCE [LARGE SCALE GENOMIC DNA]</scope>
    <source>
        <strain evidence="5 7">DSM 2895</strain>
    </source>
</reference>